<evidence type="ECO:0000256" key="5">
    <source>
        <dbReference type="ARBA" id="ARBA00022741"/>
    </source>
</evidence>
<keyword evidence="8" id="KW-0067">ATP-binding</keyword>
<reference evidence="11 12" key="1">
    <citation type="submission" date="2014-03" db="EMBL/GenBank/DDBJ databases">
        <title>Genome sequence of Clostridium litorale W6, DSM 5388.</title>
        <authorList>
            <person name="Poehlein A."/>
            <person name="Jagirdar A."/>
            <person name="Khonsari B."/>
            <person name="Chibani C.M."/>
            <person name="Gutierrez Gutierrez D.A."/>
            <person name="Davydova E."/>
            <person name="Alghaithi H.S."/>
            <person name="Nair K.P."/>
            <person name="Dhamotharan K."/>
            <person name="Chandran L."/>
            <person name="G W."/>
            <person name="Daniel R."/>
        </authorList>
    </citation>
    <scope>NUCLEOTIDE SEQUENCE [LARGE SCALE GENOMIC DNA]</scope>
    <source>
        <strain evidence="11 12">W6</strain>
    </source>
</reference>
<dbReference type="STRING" id="1121324.CLIT_10c04450"/>
<dbReference type="InterPro" id="IPR038257">
    <property type="entry name" value="CRISPR-assoc_Cas3_HD_sf"/>
</dbReference>
<evidence type="ECO:0000313" key="12">
    <source>
        <dbReference type="Proteomes" id="UP000027946"/>
    </source>
</evidence>
<dbReference type="EC" id="3.6.4.-" evidence="11"/>
<dbReference type="GO" id="GO:0005524">
    <property type="term" value="F:ATP binding"/>
    <property type="evidence" value="ECO:0007669"/>
    <property type="project" value="UniProtKB-KW"/>
</dbReference>
<comment type="similarity">
    <text evidence="2">In the central section; belongs to the CRISPR-associated helicase Cas3 family.</text>
</comment>
<evidence type="ECO:0000313" key="11">
    <source>
        <dbReference type="EMBL" id="KDR95718.1"/>
    </source>
</evidence>
<feature type="domain" description="HD Cas3-type" evidence="10">
    <location>
        <begin position="7"/>
        <end position="168"/>
    </location>
</feature>
<dbReference type="GO" id="GO:0046872">
    <property type="term" value="F:metal ion binding"/>
    <property type="evidence" value="ECO:0007669"/>
    <property type="project" value="UniProtKB-KW"/>
</dbReference>
<dbReference type="InterPro" id="IPR006474">
    <property type="entry name" value="Helicase_Cas3_CRISPR-ass_core"/>
</dbReference>
<evidence type="ECO:0000256" key="2">
    <source>
        <dbReference type="ARBA" id="ARBA00009046"/>
    </source>
</evidence>
<dbReference type="GO" id="GO:0003676">
    <property type="term" value="F:nucleic acid binding"/>
    <property type="evidence" value="ECO:0007669"/>
    <property type="project" value="InterPro"/>
</dbReference>
<dbReference type="InterPro" id="IPR054712">
    <property type="entry name" value="Cas3-like_dom"/>
</dbReference>
<dbReference type="GO" id="GO:0003724">
    <property type="term" value="F:RNA helicase activity"/>
    <property type="evidence" value="ECO:0007669"/>
    <property type="project" value="TreeGrafter"/>
</dbReference>
<dbReference type="PROSITE" id="PS51643">
    <property type="entry name" value="HD_CAS3"/>
    <property type="match status" value="1"/>
</dbReference>
<dbReference type="Pfam" id="PF18019">
    <property type="entry name" value="Cas3_HD"/>
    <property type="match status" value="1"/>
</dbReference>
<dbReference type="SMART" id="SM00487">
    <property type="entry name" value="DEXDc"/>
    <property type="match status" value="1"/>
</dbReference>
<dbReference type="EC" id="3.1.-.-" evidence="11"/>
<dbReference type="RefSeq" id="WP_038264195.1">
    <property type="nucleotide sequence ID" value="NZ_FSRH01000011.1"/>
</dbReference>
<keyword evidence="3" id="KW-0540">Nuclease</keyword>
<keyword evidence="7 11" id="KW-0347">Helicase</keyword>
<dbReference type="InterPro" id="IPR050079">
    <property type="entry name" value="DEAD_box_RNA_helicase"/>
</dbReference>
<dbReference type="EMBL" id="JJMM01000010">
    <property type="protein sequence ID" value="KDR95718.1"/>
    <property type="molecule type" value="Genomic_DNA"/>
</dbReference>
<keyword evidence="5" id="KW-0547">Nucleotide-binding</keyword>
<dbReference type="Gene3D" id="3.40.50.300">
    <property type="entry name" value="P-loop containing nucleotide triphosphate hydrolases"/>
    <property type="match status" value="2"/>
</dbReference>
<dbReference type="AlphaFoldDB" id="A0A069RFY8"/>
<dbReference type="GO" id="GO:0004518">
    <property type="term" value="F:nuclease activity"/>
    <property type="evidence" value="ECO:0007669"/>
    <property type="project" value="UniProtKB-KW"/>
</dbReference>
<evidence type="ECO:0000256" key="8">
    <source>
        <dbReference type="ARBA" id="ARBA00022840"/>
    </source>
</evidence>
<evidence type="ECO:0000256" key="9">
    <source>
        <dbReference type="ARBA" id="ARBA00023118"/>
    </source>
</evidence>
<evidence type="ECO:0000256" key="7">
    <source>
        <dbReference type="ARBA" id="ARBA00022806"/>
    </source>
</evidence>
<dbReference type="PANTHER" id="PTHR47959">
    <property type="entry name" value="ATP-DEPENDENT RNA HELICASE RHLE-RELATED"/>
    <property type="match status" value="1"/>
</dbReference>
<dbReference type="Pfam" id="PF00270">
    <property type="entry name" value="DEAD"/>
    <property type="match status" value="1"/>
</dbReference>
<dbReference type="InterPro" id="IPR014001">
    <property type="entry name" value="Helicase_ATP-bd"/>
</dbReference>
<name>A0A069RFY8_PEPLI</name>
<dbReference type="Pfam" id="PF22590">
    <property type="entry name" value="Cas3-like_C_2"/>
    <property type="match status" value="1"/>
</dbReference>
<dbReference type="InterPro" id="IPR006483">
    <property type="entry name" value="CRISPR-assoc_Cas3_HD"/>
</dbReference>
<evidence type="ECO:0000256" key="1">
    <source>
        <dbReference type="ARBA" id="ARBA00006847"/>
    </source>
</evidence>
<keyword evidence="4" id="KW-0479">Metal-binding</keyword>
<gene>
    <name evidence="11" type="primary">cas3</name>
    <name evidence="11" type="ORF">CLIT_10c04450</name>
</gene>
<dbReference type="Gene3D" id="1.10.3210.30">
    <property type="match status" value="1"/>
</dbReference>
<dbReference type="CDD" id="cd09641">
    <property type="entry name" value="Cas3''_I"/>
    <property type="match status" value="1"/>
</dbReference>
<keyword evidence="12" id="KW-1185">Reference proteome</keyword>
<dbReference type="InterPro" id="IPR027417">
    <property type="entry name" value="P-loop_NTPase"/>
</dbReference>
<dbReference type="eggNOG" id="COG1203">
    <property type="taxonomic scope" value="Bacteria"/>
</dbReference>
<dbReference type="NCBIfam" id="TIGR01596">
    <property type="entry name" value="cas3_HD"/>
    <property type="match status" value="1"/>
</dbReference>
<dbReference type="GO" id="GO:0016787">
    <property type="term" value="F:hydrolase activity"/>
    <property type="evidence" value="ECO:0007669"/>
    <property type="project" value="UniProtKB-KW"/>
</dbReference>
<keyword evidence="6 11" id="KW-0378">Hydrolase</keyword>
<dbReference type="Proteomes" id="UP000027946">
    <property type="component" value="Unassembled WGS sequence"/>
</dbReference>
<dbReference type="GO" id="GO:0051607">
    <property type="term" value="P:defense response to virus"/>
    <property type="evidence" value="ECO:0007669"/>
    <property type="project" value="UniProtKB-KW"/>
</dbReference>
<comment type="similarity">
    <text evidence="1">In the N-terminal section; belongs to the CRISPR-associated nuclease Cas3-HD family.</text>
</comment>
<organism evidence="11 12">
    <name type="scientific">Peptoclostridium litorale DSM 5388</name>
    <dbReference type="NCBI Taxonomy" id="1121324"/>
    <lineage>
        <taxon>Bacteria</taxon>
        <taxon>Bacillati</taxon>
        <taxon>Bacillota</taxon>
        <taxon>Clostridia</taxon>
        <taxon>Peptostreptococcales</taxon>
        <taxon>Peptoclostridiaceae</taxon>
        <taxon>Peptoclostridium</taxon>
    </lineage>
</organism>
<protein>
    <submittedName>
        <fullName evidence="11">CRISPR-associated nuclease/helicase Cas3</fullName>
        <ecNumber evidence="11">3.1.-.-</ecNumber>
        <ecNumber evidence="11">3.6.4.-</ecNumber>
    </submittedName>
</protein>
<evidence type="ECO:0000256" key="6">
    <source>
        <dbReference type="ARBA" id="ARBA00022801"/>
    </source>
</evidence>
<keyword evidence="9" id="KW-0051">Antiviral defense</keyword>
<dbReference type="GO" id="GO:0005829">
    <property type="term" value="C:cytosol"/>
    <property type="evidence" value="ECO:0007669"/>
    <property type="project" value="TreeGrafter"/>
</dbReference>
<dbReference type="SUPFAM" id="SSF52540">
    <property type="entry name" value="P-loop containing nucleoside triphosphate hydrolases"/>
    <property type="match status" value="1"/>
</dbReference>
<dbReference type="SUPFAM" id="SSF109604">
    <property type="entry name" value="HD-domain/PDEase-like"/>
    <property type="match status" value="1"/>
</dbReference>
<dbReference type="NCBIfam" id="TIGR01587">
    <property type="entry name" value="cas3_core"/>
    <property type="match status" value="1"/>
</dbReference>
<sequence>MDLNNYNAKPHISIEQHNIDLLNRAKKLKELNYISDKALFLLEQACYYHDLGKINPYFQNRVINGGKFNKENEFAHNLGSVFFINKDQYEESDYVVIANAVLNHHNYVKNYDELQKKDVREQILKQLQEMDIEKIYRVTKKTVLKLLHSREDDLNILVKGLLHKCDYSASAGIEIEYKNDFLNEGLNTLLSDWKKERENADWKELQRFCISKADSHIMITAQTGMGKTEAGLLWIGDYKGFFILPLKAAINAIYDRIRKKILYKNEALLFERLTLLHSDSISIQKTAAQEMSREMELEDYYAHSKQLSIPLNIATLDQIFNFVFKYPGYELKLATLSYSKIVIDEIQMYSPDLLAYLIYGMKRISSIGGKLAIMTATLAPFVKKIIKEKTKIRFEEGVFFNDIKRHNIQVIKDEISAKYISDKISELINVSKSSKVLVVCNTVRKAQKMYEELSKLEITENINLLHSKFTKMDRALKEKEIIEFGRTLQKEGTIHMDNGIWISTQIVEASLDIDFDYLFTELSELNGLFQRLGRCNRQGLKSSSLPNCFVFTKINSQIIRKPNSSRGFIYEDIHTLSKSAIENISGILTEREKNTVIDHTFSYENLKDSQYYHDFKYYYEKVEDLFPGSKDFSETVREFRDIQSCDVIPYPVYERYKEEIESIYEKYEEKSIKWIERKDLIDDMRNYTMPMDMNILFSKKSKQYGVIKKTFKINKFTEIYIIQCEYDENIGFKRLLCEETVVNNFL</sequence>
<dbReference type="InterPro" id="IPR011545">
    <property type="entry name" value="DEAD/DEAH_box_helicase_dom"/>
</dbReference>
<evidence type="ECO:0000256" key="3">
    <source>
        <dbReference type="ARBA" id="ARBA00022722"/>
    </source>
</evidence>
<accession>A0A069RFY8</accession>
<dbReference type="PANTHER" id="PTHR47959:SF16">
    <property type="entry name" value="CRISPR-ASSOCIATED NUCLEASE_HELICASE CAS3-RELATED"/>
    <property type="match status" value="1"/>
</dbReference>
<evidence type="ECO:0000256" key="4">
    <source>
        <dbReference type="ARBA" id="ARBA00022723"/>
    </source>
</evidence>
<evidence type="ECO:0000259" key="10">
    <source>
        <dbReference type="PROSITE" id="PS51643"/>
    </source>
</evidence>
<proteinExistence type="inferred from homology"/>
<comment type="caution">
    <text evidence="11">The sequence shown here is derived from an EMBL/GenBank/DDBJ whole genome shotgun (WGS) entry which is preliminary data.</text>
</comment>